<feature type="region of interest" description="Disordered" evidence="1">
    <location>
        <begin position="257"/>
        <end position="316"/>
    </location>
</feature>
<dbReference type="OrthoDB" id="428076at2759"/>
<feature type="compositionally biased region" description="Acidic residues" evidence="1">
    <location>
        <begin position="212"/>
        <end position="224"/>
    </location>
</feature>
<evidence type="ECO:0000256" key="1">
    <source>
        <dbReference type="SAM" id="MobiDB-lite"/>
    </source>
</evidence>
<keyword evidence="3" id="KW-1185">Reference proteome</keyword>
<dbReference type="Proteomes" id="UP000649617">
    <property type="component" value="Unassembled WGS sequence"/>
</dbReference>
<organism evidence="2 3">
    <name type="scientific">Symbiodinium pilosum</name>
    <name type="common">Dinoflagellate</name>
    <dbReference type="NCBI Taxonomy" id="2952"/>
    <lineage>
        <taxon>Eukaryota</taxon>
        <taxon>Sar</taxon>
        <taxon>Alveolata</taxon>
        <taxon>Dinophyceae</taxon>
        <taxon>Suessiales</taxon>
        <taxon>Symbiodiniaceae</taxon>
        <taxon>Symbiodinium</taxon>
    </lineage>
</organism>
<evidence type="ECO:0000313" key="2">
    <source>
        <dbReference type="EMBL" id="CAE7156568.1"/>
    </source>
</evidence>
<name>A0A812INZ8_SYMPI</name>
<feature type="compositionally biased region" description="Polar residues" evidence="1">
    <location>
        <begin position="275"/>
        <end position="286"/>
    </location>
</feature>
<feature type="region of interest" description="Disordered" evidence="1">
    <location>
        <begin position="47"/>
        <end position="84"/>
    </location>
</feature>
<gene>
    <name evidence="2" type="ORF">SPIL2461_LOCUS346</name>
</gene>
<comment type="caution">
    <text evidence="2">The sequence shown here is derived from an EMBL/GenBank/DDBJ whole genome shotgun (WGS) entry which is preliminary data.</text>
</comment>
<accession>A0A812INZ8</accession>
<reference evidence="2" key="1">
    <citation type="submission" date="2021-02" db="EMBL/GenBank/DDBJ databases">
        <authorList>
            <person name="Dougan E. K."/>
            <person name="Rhodes N."/>
            <person name="Thang M."/>
            <person name="Chan C."/>
        </authorList>
    </citation>
    <scope>NUCLEOTIDE SEQUENCE</scope>
</reference>
<evidence type="ECO:0000313" key="3">
    <source>
        <dbReference type="Proteomes" id="UP000649617"/>
    </source>
</evidence>
<feature type="region of interest" description="Disordered" evidence="1">
    <location>
        <begin position="202"/>
        <end position="226"/>
    </location>
</feature>
<feature type="region of interest" description="Disordered" evidence="1">
    <location>
        <begin position="359"/>
        <end position="402"/>
    </location>
</feature>
<dbReference type="AlphaFoldDB" id="A0A812INZ8"/>
<protein>
    <submittedName>
        <fullName evidence="2">Uncharacterized protein</fullName>
    </submittedName>
</protein>
<proteinExistence type="predicted"/>
<dbReference type="EMBL" id="CAJNIZ010000237">
    <property type="protein sequence ID" value="CAE7156568.1"/>
    <property type="molecule type" value="Genomic_DNA"/>
</dbReference>
<feature type="compositionally biased region" description="Basic and acidic residues" evidence="1">
    <location>
        <begin position="257"/>
        <end position="270"/>
    </location>
</feature>
<sequence>MAEGFGKGQLIGQCKQPRVWQIDHKSWRLFALFCTDELVRPVNAVDLKSPRSKSPSSRREENRCKRRQLKKDEPLSKRGQTQRPSVSLVGLTGNLTIEALQFLLQQPRNRLLIEESHELQAGTEMGKYMAMRGSEQTLFQLPASRAPVGFLRHNSWARAVASVTFHAWVNHLRRLRQEGIGRRRRRSSSVLIVKDLASSLHPQGLGERIDSDSSDSGDGEEEPGESIFDPLVVDAAALHTAFRTGSLMAILKAKQSSHREAHPDAKEKNVLPELSPSNSKTESGTGTERKGSKRRHAKPSKETSGNSAWDEEFGSPDERMRRERLMNDAEYVGFQMDKLRRTKVVNRLAQTSAPDLFEAGTGTSIQKSGPRRLGKDGESISLPNLARGKADPSKTVGKRGSSTFFLDKDEKKRGLPTIPGQVFF</sequence>